<dbReference type="InterPro" id="IPR011707">
    <property type="entry name" value="Cu-oxidase-like_N"/>
</dbReference>
<feature type="transmembrane region" description="Helical" evidence="2">
    <location>
        <begin position="87"/>
        <end position="105"/>
    </location>
</feature>
<feature type="domain" description="Plastocyanin-like" evidence="3">
    <location>
        <begin position="12"/>
        <end position="39"/>
    </location>
</feature>
<protein>
    <recommendedName>
        <fullName evidence="3">Plastocyanin-like domain-containing protein</fullName>
    </recommendedName>
</protein>
<sequence>MKFRKTLIFSFEEGTIWWHAHSDWLRATVYGVIYVYPTKTTPYPFPQPDAEIPVIFVESNSLYRAHSSKPNSREYFLFNYKKGMTSSLVFTWVFLVYLESLLAHVT</sequence>
<keyword evidence="2" id="KW-0472">Membrane</keyword>
<evidence type="ECO:0000313" key="5">
    <source>
        <dbReference type="Proteomes" id="UP000291084"/>
    </source>
</evidence>
<dbReference type="GO" id="GO:0005507">
    <property type="term" value="F:copper ion binding"/>
    <property type="evidence" value="ECO:0007669"/>
    <property type="project" value="InterPro"/>
</dbReference>
<proteinExistence type="inferred from homology"/>
<dbReference type="PANTHER" id="PTHR11709">
    <property type="entry name" value="MULTI-COPPER OXIDASE"/>
    <property type="match status" value="1"/>
</dbReference>
<evidence type="ECO:0000256" key="2">
    <source>
        <dbReference type="SAM" id="Phobius"/>
    </source>
</evidence>
<evidence type="ECO:0000313" key="4">
    <source>
        <dbReference type="EMBL" id="BAU02313.1"/>
    </source>
</evidence>
<organism evidence="4 5">
    <name type="scientific">Vigna angularis var. angularis</name>
    <dbReference type="NCBI Taxonomy" id="157739"/>
    <lineage>
        <taxon>Eukaryota</taxon>
        <taxon>Viridiplantae</taxon>
        <taxon>Streptophyta</taxon>
        <taxon>Embryophyta</taxon>
        <taxon>Tracheophyta</taxon>
        <taxon>Spermatophyta</taxon>
        <taxon>Magnoliopsida</taxon>
        <taxon>eudicotyledons</taxon>
        <taxon>Gunneridae</taxon>
        <taxon>Pentapetalae</taxon>
        <taxon>rosids</taxon>
        <taxon>fabids</taxon>
        <taxon>Fabales</taxon>
        <taxon>Fabaceae</taxon>
        <taxon>Papilionoideae</taxon>
        <taxon>50 kb inversion clade</taxon>
        <taxon>NPAAA clade</taxon>
        <taxon>indigoferoid/millettioid clade</taxon>
        <taxon>Phaseoleae</taxon>
        <taxon>Vigna</taxon>
    </lineage>
</organism>
<comment type="similarity">
    <text evidence="1">Belongs to the multicopper oxidase family.</text>
</comment>
<evidence type="ECO:0000259" key="3">
    <source>
        <dbReference type="Pfam" id="PF07732"/>
    </source>
</evidence>
<dbReference type="Proteomes" id="UP000291084">
    <property type="component" value="Chromosome 11"/>
</dbReference>
<accession>A0A0S3TAZ8</accession>
<evidence type="ECO:0000256" key="1">
    <source>
        <dbReference type="ARBA" id="ARBA00010609"/>
    </source>
</evidence>
<dbReference type="PANTHER" id="PTHR11709:SF443">
    <property type="entry name" value="LACCASE-15"/>
    <property type="match status" value="1"/>
</dbReference>
<dbReference type="Pfam" id="PF07732">
    <property type="entry name" value="Cu-oxidase_3"/>
    <property type="match status" value="1"/>
</dbReference>
<keyword evidence="5" id="KW-1185">Reference proteome</keyword>
<dbReference type="SUPFAM" id="SSF49503">
    <property type="entry name" value="Cupredoxins"/>
    <property type="match status" value="1"/>
</dbReference>
<dbReference type="EMBL" id="AP015044">
    <property type="protein sequence ID" value="BAU02313.1"/>
    <property type="molecule type" value="Genomic_DNA"/>
</dbReference>
<dbReference type="GO" id="GO:0016491">
    <property type="term" value="F:oxidoreductase activity"/>
    <property type="evidence" value="ECO:0007669"/>
    <property type="project" value="TreeGrafter"/>
</dbReference>
<dbReference type="InterPro" id="IPR045087">
    <property type="entry name" value="Cu-oxidase_fam"/>
</dbReference>
<dbReference type="Gene3D" id="2.60.40.420">
    <property type="entry name" value="Cupredoxins - blue copper proteins"/>
    <property type="match status" value="1"/>
</dbReference>
<reference evidence="4 5" key="1">
    <citation type="journal article" date="2015" name="Sci. Rep.">
        <title>The power of single molecule real-time sequencing technology in the de novo assembly of a eukaryotic genome.</title>
        <authorList>
            <person name="Sakai H."/>
            <person name="Naito K."/>
            <person name="Ogiso-Tanaka E."/>
            <person name="Takahashi Y."/>
            <person name="Iseki K."/>
            <person name="Muto C."/>
            <person name="Satou K."/>
            <person name="Teruya K."/>
            <person name="Shiroma A."/>
            <person name="Shimoji M."/>
            <person name="Hirano T."/>
            <person name="Itoh T."/>
            <person name="Kaga A."/>
            <person name="Tomooka N."/>
        </authorList>
    </citation>
    <scope>NUCLEOTIDE SEQUENCE [LARGE SCALE GENOMIC DNA]</scope>
    <source>
        <strain evidence="5">cv. Shumari</strain>
    </source>
</reference>
<keyword evidence="2" id="KW-0812">Transmembrane</keyword>
<gene>
    <name evidence="4" type="primary">Vigan.11G181300</name>
    <name evidence="4" type="ORF">VIGAN_11181300</name>
</gene>
<name>A0A0S3TAZ8_PHAAN</name>
<keyword evidence="2" id="KW-1133">Transmembrane helix</keyword>
<dbReference type="InterPro" id="IPR008972">
    <property type="entry name" value="Cupredoxin"/>
</dbReference>
<dbReference type="AlphaFoldDB" id="A0A0S3TAZ8"/>